<keyword evidence="3" id="KW-1185">Reference proteome</keyword>
<dbReference type="Proteomes" id="UP000019246">
    <property type="component" value="Unassembled WGS sequence"/>
</dbReference>
<keyword evidence="1" id="KW-0472">Membrane</keyword>
<protein>
    <submittedName>
        <fullName evidence="2">Uncharacterized protein</fullName>
    </submittedName>
</protein>
<dbReference type="RefSeq" id="WP_036070260.1">
    <property type="nucleotide sequence ID" value="NZ_AOCG01000001.1"/>
</dbReference>
<keyword evidence="1" id="KW-0812">Transmembrane</keyword>
<name>W7B3J2_9LIST</name>
<keyword evidence="1" id="KW-1133">Transmembrane helix</keyword>
<dbReference type="PATRIC" id="fig|1265818.5.peg.107"/>
<dbReference type="EMBL" id="AOCG01000001">
    <property type="protein sequence ID" value="EUJ21844.1"/>
    <property type="molecule type" value="Genomic_DNA"/>
</dbReference>
<comment type="caution">
    <text evidence="2">The sequence shown here is derived from an EMBL/GenBank/DDBJ whole genome shotgun (WGS) entry which is preliminary data.</text>
</comment>
<feature type="transmembrane region" description="Helical" evidence="1">
    <location>
        <begin position="33"/>
        <end position="51"/>
    </location>
</feature>
<accession>W7B3J2</accession>
<reference evidence="2 3" key="1">
    <citation type="journal article" date="2014" name="Int. J. Syst. Evol. Microbiol.">
        <title>Listeria floridensis sp. nov., Listeria aquatica sp. nov., Listeria cornellensis sp. nov., Listeria riparia sp. nov. and Listeria grandensis sp. nov., from agricultural and natural environments.</title>
        <authorList>
            <person name="den Bakker H.C."/>
            <person name="Warchocki S."/>
            <person name="Wright E.M."/>
            <person name="Allred A.F."/>
            <person name="Ahlstrom C."/>
            <person name="Manuel C.S."/>
            <person name="Stasiewicz M.J."/>
            <person name="Burrell A."/>
            <person name="Roof S."/>
            <person name="Strawn L."/>
            <person name="Fortes E.D."/>
            <person name="Nightingale K.K."/>
            <person name="Kephart D."/>
            <person name="Wiedmann M."/>
        </authorList>
    </citation>
    <scope>NUCLEOTIDE SEQUENCE [LARGE SCALE GENOMIC DNA]</scope>
    <source>
        <strain evidence="2 3">FSL S10-1188</strain>
    </source>
</reference>
<evidence type="ECO:0000313" key="3">
    <source>
        <dbReference type="Proteomes" id="UP000019246"/>
    </source>
</evidence>
<organism evidence="2 3">
    <name type="scientific">Listeria aquatica FSL S10-1188</name>
    <dbReference type="NCBI Taxonomy" id="1265818"/>
    <lineage>
        <taxon>Bacteria</taxon>
        <taxon>Bacillati</taxon>
        <taxon>Bacillota</taxon>
        <taxon>Bacilli</taxon>
        <taxon>Bacillales</taxon>
        <taxon>Listeriaceae</taxon>
        <taxon>Listeria</taxon>
    </lineage>
</organism>
<evidence type="ECO:0000313" key="2">
    <source>
        <dbReference type="EMBL" id="EUJ21844.1"/>
    </source>
</evidence>
<proteinExistence type="predicted"/>
<gene>
    <name evidence="2" type="ORF">MAQA_00540</name>
</gene>
<dbReference type="AlphaFoldDB" id="W7B3J2"/>
<dbReference type="STRING" id="1265818.MAQA_00540"/>
<sequence>MLILLFVLAILYTICTAILHTLIKKKNFGMSHSAFSAIQGICMGASVVILLKRKNACLIELNEKQSVSLDDLQIVFILSKVSFFINKK</sequence>
<evidence type="ECO:0000256" key="1">
    <source>
        <dbReference type="SAM" id="Phobius"/>
    </source>
</evidence>